<evidence type="ECO:0000313" key="3">
    <source>
        <dbReference type="Proteomes" id="UP000255328"/>
    </source>
</evidence>
<dbReference type="CDD" id="cd02440">
    <property type="entry name" value="AdoMet_MTases"/>
    <property type="match status" value="1"/>
</dbReference>
<sequence length="386" mass="44870">MKVNKLYIENLFKDIIEKNIFIKGSISNPVNKKENSSKINLKLIKIKNEVFIQLESFKDKKAFHENIYLFDFIERFSEIIDKFKQILLITQGSDFQILKGKNTYSLKETINNRLLESLEHNKKKKYIIEDGNFTPFLIKLGIMGEDGLVFKNSYAKFKQINKYLEFIDDTIKEMQNKKLIKNHIKIIDFGCGKSYLTFALQYYLNNIKEFTYEIIGLDLKKDVVEKCNKIVQELNCQNLEFLTGDIKDFNKLKDVDMVFSLHACNNATDYALLKGLELGAKAILAVPCCQHEFNEKMSKNKNSDFFSTELPLGKHGILFEKFTSLATDAFRAQALELCGFKTQVMEFIDMEHTPKNILIKAIKEKISKENLEKNILNIENSNHILE</sequence>
<name>A0A377GXN8_9FUSO</name>
<dbReference type="GO" id="GO:0005737">
    <property type="term" value="C:cytoplasm"/>
    <property type="evidence" value="ECO:0007669"/>
    <property type="project" value="TreeGrafter"/>
</dbReference>
<dbReference type="SUPFAM" id="SSF53335">
    <property type="entry name" value="S-adenosyl-L-methionine-dependent methyltransferases"/>
    <property type="match status" value="1"/>
</dbReference>
<dbReference type="Proteomes" id="UP000255328">
    <property type="component" value="Unassembled WGS sequence"/>
</dbReference>
<accession>A0A377GXN8</accession>
<feature type="domain" description="Methyltransferase" evidence="1">
    <location>
        <begin position="156"/>
        <end position="295"/>
    </location>
</feature>
<gene>
    <name evidence="2" type="ORF">NCTC10723_00983</name>
</gene>
<dbReference type="EMBL" id="UGGU01000003">
    <property type="protein sequence ID" value="STO31532.1"/>
    <property type="molecule type" value="Genomic_DNA"/>
</dbReference>
<organism evidence="2 3">
    <name type="scientific">Fusobacterium necrogenes</name>
    <dbReference type="NCBI Taxonomy" id="858"/>
    <lineage>
        <taxon>Bacteria</taxon>
        <taxon>Fusobacteriati</taxon>
        <taxon>Fusobacteriota</taxon>
        <taxon>Fusobacteriia</taxon>
        <taxon>Fusobacteriales</taxon>
        <taxon>Fusobacteriaceae</taxon>
        <taxon>Fusobacterium</taxon>
    </lineage>
</organism>
<dbReference type="InterPro" id="IPR025714">
    <property type="entry name" value="Methyltranfer_dom"/>
</dbReference>
<reference evidence="2 3" key="1">
    <citation type="submission" date="2018-06" db="EMBL/GenBank/DDBJ databases">
        <authorList>
            <consortium name="Pathogen Informatics"/>
            <person name="Doyle S."/>
        </authorList>
    </citation>
    <scope>NUCLEOTIDE SEQUENCE [LARGE SCALE GENOMIC DNA]</scope>
    <source>
        <strain evidence="2 3">NCTC10723</strain>
    </source>
</reference>
<dbReference type="AlphaFoldDB" id="A0A377GXN8"/>
<dbReference type="Gene3D" id="3.40.50.150">
    <property type="entry name" value="Vaccinia Virus protein VP39"/>
    <property type="match status" value="1"/>
</dbReference>
<dbReference type="PANTHER" id="PTHR13369">
    <property type="match status" value="1"/>
</dbReference>
<dbReference type="InterPro" id="IPR029063">
    <property type="entry name" value="SAM-dependent_MTases_sf"/>
</dbReference>
<proteinExistence type="predicted"/>
<evidence type="ECO:0000313" key="2">
    <source>
        <dbReference type="EMBL" id="STO31532.1"/>
    </source>
</evidence>
<dbReference type="PANTHER" id="PTHR13369:SF3">
    <property type="entry name" value="METHYLTRANSFERASE DOMAIN-CONTAINING PROTEIN"/>
    <property type="match status" value="1"/>
</dbReference>
<evidence type="ECO:0000259" key="1">
    <source>
        <dbReference type="Pfam" id="PF13679"/>
    </source>
</evidence>
<keyword evidence="3" id="KW-1185">Reference proteome</keyword>
<protein>
    <submittedName>
        <fullName evidence="2">Biotin biosynthesis protein BioC</fullName>
    </submittedName>
</protein>
<dbReference type="Pfam" id="PF13679">
    <property type="entry name" value="Methyltransf_32"/>
    <property type="match status" value="1"/>
</dbReference>